<proteinExistence type="predicted"/>
<reference evidence="1" key="1">
    <citation type="submission" date="2014-09" db="EMBL/GenBank/DDBJ databases">
        <authorList>
            <person name="Magalhaes I.L.F."/>
            <person name="Oliveira U."/>
            <person name="Santos F.R."/>
            <person name="Vidigal T.H.D.A."/>
            <person name="Brescovit A.D."/>
            <person name="Santos A.J."/>
        </authorList>
    </citation>
    <scope>NUCLEOTIDE SEQUENCE</scope>
    <source>
        <tissue evidence="1">Shoot tissue taken approximately 20 cm above the soil surface</tissue>
    </source>
</reference>
<protein>
    <submittedName>
        <fullName evidence="1">Uncharacterized protein</fullName>
    </submittedName>
</protein>
<evidence type="ECO:0000313" key="1">
    <source>
        <dbReference type="EMBL" id="JAD48370.1"/>
    </source>
</evidence>
<dbReference type="EMBL" id="GBRH01249525">
    <property type="protein sequence ID" value="JAD48370.1"/>
    <property type="molecule type" value="Transcribed_RNA"/>
</dbReference>
<reference evidence="1" key="2">
    <citation type="journal article" date="2015" name="Data Brief">
        <title>Shoot transcriptome of the giant reed, Arundo donax.</title>
        <authorList>
            <person name="Barrero R.A."/>
            <person name="Guerrero F.D."/>
            <person name="Moolhuijzen P."/>
            <person name="Goolsby J.A."/>
            <person name="Tidwell J."/>
            <person name="Bellgard S.E."/>
            <person name="Bellgard M.I."/>
        </authorList>
    </citation>
    <scope>NUCLEOTIDE SEQUENCE</scope>
    <source>
        <tissue evidence="1">Shoot tissue taken approximately 20 cm above the soil surface</tissue>
    </source>
</reference>
<dbReference type="AlphaFoldDB" id="A0A0A9AHD5"/>
<sequence>MSTSTQTRILHQIAARDHFCIVRGLFKRM</sequence>
<organism evidence="1">
    <name type="scientific">Arundo donax</name>
    <name type="common">Giant reed</name>
    <name type="synonym">Donax arundinaceus</name>
    <dbReference type="NCBI Taxonomy" id="35708"/>
    <lineage>
        <taxon>Eukaryota</taxon>
        <taxon>Viridiplantae</taxon>
        <taxon>Streptophyta</taxon>
        <taxon>Embryophyta</taxon>
        <taxon>Tracheophyta</taxon>
        <taxon>Spermatophyta</taxon>
        <taxon>Magnoliopsida</taxon>
        <taxon>Liliopsida</taxon>
        <taxon>Poales</taxon>
        <taxon>Poaceae</taxon>
        <taxon>PACMAD clade</taxon>
        <taxon>Arundinoideae</taxon>
        <taxon>Arundineae</taxon>
        <taxon>Arundo</taxon>
    </lineage>
</organism>
<accession>A0A0A9AHD5</accession>
<name>A0A0A9AHD5_ARUDO</name>